<dbReference type="SUPFAM" id="SSF46785">
    <property type="entry name" value="Winged helix' DNA-binding domain"/>
    <property type="match status" value="1"/>
</dbReference>
<proteinExistence type="predicted"/>
<dbReference type="CDD" id="cd00090">
    <property type="entry name" value="HTH_ARSR"/>
    <property type="match status" value="1"/>
</dbReference>
<feature type="domain" description="HTH arsR-type" evidence="5">
    <location>
        <begin position="251"/>
        <end position="326"/>
    </location>
</feature>
<evidence type="ECO:0000256" key="2">
    <source>
        <dbReference type="ARBA" id="ARBA00023125"/>
    </source>
</evidence>
<dbReference type="InterPro" id="IPR051011">
    <property type="entry name" value="Metal_resp_trans_reg"/>
</dbReference>
<feature type="region of interest" description="Disordered" evidence="4">
    <location>
        <begin position="322"/>
        <end position="348"/>
    </location>
</feature>
<name>A0ABP4Q6N1_9ACTN</name>
<dbReference type="RefSeq" id="WP_344220586.1">
    <property type="nucleotide sequence ID" value="NZ_BAAAOS010000049.1"/>
</dbReference>
<dbReference type="Gene3D" id="1.10.10.10">
    <property type="entry name" value="Winged helix-like DNA-binding domain superfamily/Winged helix DNA-binding domain"/>
    <property type="match status" value="1"/>
</dbReference>
<dbReference type="InterPro" id="IPR001845">
    <property type="entry name" value="HTH_ArsR_DNA-bd_dom"/>
</dbReference>
<dbReference type="PANTHER" id="PTHR43132:SF8">
    <property type="entry name" value="HTH-TYPE TRANSCRIPTIONAL REGULATOR KMTR"/>
    <property type="match status" value="1"/>
</dbReference>
<comment type="caution">
    <text evidence="6">The sequence shown here is derived from an EMBL/GenBank/DDBJ whole genome shotgun (WGS) entry which is preliminary data.</text>
</comment>
<gene>
    <name evidence="6" type="ORF">GCM10009789_65260</name>
</gene>
<protein>
    <submittedName>
        <fullName evidence="6">Winged helix-turn-helix domain-containing protein</fullName>
    </submittedName>
</protein>
<evidence type="ECO:0000256" key="4">
    <source>
        <dbReference type="SAM" id="MobiDB-lite"/>
    </source>
</evidence>
<reference evidence="7" key="1">
    <citation type="journal article" date="2019" name="Int. J. Syst. Evol. Microbiol.">
        <title>The Global Catalogue of Microorganisms (GCM) 10K type strain sequencing project: providing services to taxonomists for standard genome sequencing and annotation.</title>
        <authorList>
            <consortium name="The Broad Institute Genomics Platform"/>
            <consortium name="The Broad Institute Genome Sequencing Center for Infectious Disease"/>
            <person name="Wu L."/>
            <person name="Ma J."/>
        </authorList>
    </citation>
    <scope>NUCLEOTIDE SEQUENCE [LARGE SCALE GENOMIC DNA]</scope>
    <source>
        <strain evidence="7">JCM 14969</strain>
    </source>
</reference>
<dbReference type="InterPro" id="IPR036390">
    <property type="entry name" value="WH_DNA-bd_sf"/>
</dbReference>
<evidence type="ECO:0000256" key="1">
    <source>
        <dbReference type="ARBA" id="ARBA00023015"/>
    </source>
</evidence>
<keyword evidence="7" id="KW-1185">Reference proteome</keyword>
<dbReference type="SMART" id="SM00418">
    <property type="entry name" value="HTH_ARSR"/>
    <property type="match status" value="1"/>
</dbReference>
<keyword evidence="3" id="KW-0804">Transcription</keyword>
<dbReference type="Proteomes" id="UP001500393">
    <property type="component" value="Unassembled WGS sequence"/>
</dbReference>
<evidence type="ECO:0000259" key="5">
    <source>
        <dbReference type="SMART" id="SM00418"/>
    </source>
</evidence>
<sequence length="348" mass="38516">MLRIHFSAEDLARTTLSAEPDPLWEVLLSLHMLQVEDGPLQYGAWRQRMRRRLPRETVGPLAALAPPVGYSPDFLTPLTRSGEFGDAVDEMLSAPRQRVRRDLSRLSTRRTAANWVRQLAEARPETLHRLGHSVRVYHRSALAPYWPSLRSAVQADHRTRMRDLTNGGVAAMLAGIHPQARWGRDQVLEISSFPDDDMHLDGRGLRLQPSYFCWENPTKLMDDALPPVLVFPIKRAAGLLHADRTAGSTQEHLAALLGRTRATVLALTVNGCTTTQLAGACKVTLATASHQTAVLRDARLIVSRRQGKSVIHRATQLGHALLEGGDPWSGDTNLHESRVPSPRADSGP</sequence>
<dbReference type="PANTHER" id="PTHR43132">
    <property type="entry name" value="ARSENICAL RESISTANCE OPERON REPRESSOR ARSR-RELATED"/>
    <property type="match status" value="1"/>
</dbReference>
<evidence type="ECO:0000313" key="6">
    <source>
        <dbReference type="EMBL" id="GAA1602031.1"/>
    </source>
</evidence>
<keyword evidence="2" id="KW-0238">DNA-binding</keyword>
<accession>A0ABP4Q6N1</accession>
<organism evidence="6 7">
    <name type="scientific">Kribbella sancticallisti</name>
    <dbReference type="NCBI Taxonomy" id="460087"/>
    <lineage>
        <taxon>Bacteria</taxon>
        <taxon>Bacillati</taxon>
        <taxon>Actinomycetota</taxon>
        <taxon>Actinomycetes</taxon>
        <taxon>Propionibacteriales</taxon>
        <taxon>Kribbellaceae</taxon>
        <taxon>Kribbella</taxon>
    </lineage>
</organism>
<evidence type="ECO:0000256" key="3">
    <source>
        <dbReference type="ARBA" id="ARBA00023163"/>
    </source>
</evidence>
<keyword evidence="1" id="KW-0805">Transcription regulation</keyword>
<dbReference type="EMBL" id="BAAAOS010000049">
    <property type="protein sequence ID" value="GAA1602031.1"/>
    <property type="molecule type" value="Genomic_DNA"/>
</dbReference>
<evidence type="ECO:0000313" key="7">
    <source>
        <dbReference type="Proteomes" id="UP001500393"/>
    </source>
</evidence>
<dbReference type="InterPro" id="IPR011991">
    <property type="entry name" value="ArsR-like_HTH"/>
</dbReference>
<dbReference type="InterPro" id="IPR036388">
    <property type="entry name" value="WH-like_DNA-bd_sf"/>
</dbReference>